<feature type="region of interest" description="Disordered" evidence="1">
    <location>
        <begin position="81"/>
        <end position="104"/>
    </location>
</feature>
<reference evidence="2" key="1">
    <citation type="submission" date="2022-11" db="EMBL/GenBank/DDBJ databases">
        <title>Centuries of genome instability and evolution in soft-shell clam transmissible cancer (bioRxiv).</title>
        <authorList>
            <person name="Hart S.F.M."/>
            <person name="Yonemitsu M.A."/>
            <person name="Giersch R.M."/>
            <person name="Beal B.F."/>
            <person name="Arriagada G."/>
            <person name="Davis B.W."/>
            <person name="Ostrander E.A."/>
            <person name="Goff S.P."/>
            <person name="Metzger M.J."/>
        </authorList>
    </citation>
    <scope>NUCLEOTIDE SEQUENCE</scope>
    <source>
        <strain evidence="2">MELC-2E11</strain>
        <tissue evidence="2">Siphon/mantle</tissue>
    </source>
</reference>
<keyword evidence="3" id="KW-1185">Reference proteome</keyword>
<sequence>MPVYVASASVAVEAGLDGTRVTLALEPEAASIWCETLDVDTRAALAGAGTQYMVIDLGEVLLMGSLSSDIMASIDFTKNKTLIPSESPDESGSEDEEGDFGTRPKACYDWPEVARVVQAASQVLAGNLDVKPNVASLETPVRQVALPKLHLMSPADFCKSAETPEFPKRKLRFAGMSESIPEVSPCASIKASSISVNQMTKEIKGGKNLCPVELAVRLTSNRDPDRAILALRGHVELARGHQKGDLLAAMARNCKFCTYCASPWYLGLGSERSGGVFETVETIHGPCSQVSLPGGVNATLADLVVYMESMCIIKEAEAPSAELQKAMEDFCVEISIAEPKYLTVWRKIWSPRCRKPNDERNKRLFGVMLSWQGATRRGTYWPQWPGTASFARTVQALGTWASVVNDREESSKRLKLSMVPVAKCPFPGCRRELRRSHALNVHLPVVFEPLILGEDISIRRLSALKLNKGKFTFKISSTTKNLSKKLTGQNLEQRLGSLGYGDSNLLKESTLRAVKTVVLVDVPIDHQLTKGYTPTSYNSITPIYRTTAKNPVYVTDPGCELLGDLVLELPQDIPLSELSHDTTLMFGGTELMVKSRVRKTGEEQILKLNCLK</sequence>
<evidence type="ECO:0000256" key="1">
    <source>
        <dbReference type="SAM" id="MobiDB-lite"/>
    </source>
</evidence>
<evidence type="ECO:0000313" key="3">
    <source>
        <dbReference type="Proteomes" id="UP001164746"/>
    </source>
</evidence>
<protein>
    <submittedName>
        <fullName evidence="2">Uncharacterized protein</fullName>
    </submittedName>
</protein>
<gene>
    <name evidence="2" type="ORF">MAR_012131</name>
</gene>
<organism evidence="2 3">
    <name type="scientific">Mya arenaria</name>
    <name type="common">Soft-shell clam</name>
    <dbReference type="NCBI Taxonomy" id="6604"/>
    <lineage>
        <taxon>Eukaryota</taxon>
        <taxon>Metazoa</taxon>
        <taxon>Spiralia</taxon>
        <taxon>Lophotrochozoa</taxon>
        <taxon>Mollusca</taxon>
        <taxon>Bivalvia</taxon>
        <taxon>Autobranchia</taxon>
        <taxon>Heteroconchia</taxon>
        <taxon>Euheterodonta</taxon>
        <taxon>Imparidentia</taxon>
        <taxon>Neoheterodontei</taxon>
        <taxon>Myida</taxon>
        <taxon>Myoidea</taxon>
        <taxon>Myidae</taxon>
        <taxon>Mya</taxon>
    </lineage>
</organism>
<feature type="compositionally biased region" description="Acidic residues" evidence="1">
    <location>
        <begin position="87"/>
        <end position="99"/>
    </location>
</feature>
<proteinExistence type="predicted"/>
<accession>A0ABY7FZE3</accession>
<dbReference type="EMBL" id="CP111025">
    <property type="protein sequence ID" value="WAR26427.1"/>
    <property type="molecule type" value="Genomic_DNA"/>
</dbReference>
<evidence type="ECO:0000313" key="2">
    <source>
        <dbReference type="EMBL" id="WAR26427.1"/>
    </source>
</evidence>
<name>A0ABY7FZE3_MYAAR</name>
<dbReference type="Proteomes" id="UP001164746">
    <property type="component" value="Chromosome 14"/>
</dbReference>